<organism evidence="2">
    <name type="scientific">Salmonella enterica I</name>
    <dbReference type="NCBI Taxonomy" id="59201"/>
    <lineage>
        <taxon>Bacteria</taxon>
        <taxon>Pseudomonadati</taxon>
        <taxon>Pseudomonadota</taxon>
        <taxon>Gammaproteobacteria</taxon>
        <taxon>Enterobacterales</taxon>
        <taxon>Enterobacteriaceae</taxon>
        <taxon>Salmonella</taxon>
    </lineage>
</organism>
<reference evidence="2" key="1">
    <citation type="submission" date="2019-09" db="EMBL/GenBank/DDBJ databases">
        <authorList>
            <person name="Ashton P.M."/>
            <person name="Dallman T."/>
            <person name="Nair S."/>
            <person name="De Pinna E."/>
            <person name="Peters T."/>
            <person name="Grant K."/>
        </authorList>
    </citation>
    <scope>NUCLEOTIDE SEQUENCE</scope>
    <source>
        <strain evidence="2">800630</strain>
    </source>
</reference>
<name>A0A3U4YTW6_SALET</name>
<dbReference type="EMBL" id="AAKTOF010000033">
    <property type="protein sequence ID" value="ECV5689485.1"/>
    <property type="molecule type" value="Genomic_DNA"/>
</dbReference>
<proteinExistence type="predicted"/>
<accession>A0A3U4YTW6</accession>
<evidence type="ECO:0000313" key="2">
    <source>
        <dbReference type="EMBL" id="ECV5689485.1"/>
    </source>
</evidence>
<dbReference type="AlphaFoldDB" id="A0A3U4YTW6"/>
<sequence>MWCELVLNGIGGRTISEAQERLSFLEFQQWVQYRQKYGNLNPMMRTEWGAALISSVLANVNRGTNTPAFSVADFAPHIAAVERVAANEPISLQEAMRTWG</sequence>
<protein>
    <submittedName>
        <fullName evidence="2">Phage tail protein</fullName>
    </submittedName>
</protein>
<evidence type="ECO:0000259" key="1">
    <source>
        <dbReference type="Pfam" id="PF06223"/>
    </source>
</evidence>
<dbReference type="Pfam" id="PF06223">
    <property type="entry name" value="Phage_tail_T"/>
    <property type="match status" value="1"/>
</dbReference>
<gene>
    <name evidence="2" type="ORF">F2K19_23200</name>
</gene>
<comment type="caution">
    <text evidence="2">The sequence shown here is derived from an EMBL/GenBank/DDBJ whole genome shotgun (WGS) entry which is preliminary data.</text>
</comment>
<dbReference type="InterPro" id="IPR009350">
    <property type="entry name" value="Phage_tail_T"/>
</dbReference>
<feature type="domain" description="Minor tail T" evidence="1">
    <location>
        <begin position="26"/>
        <end position="98"/>
    </location>
</feature>